<dbReference type="Gene3D" id="2.60.420.10">
    <property type="entry name" value="Maltose phosphorylase, domain 3"/>
    <property type="match status" value="1"/>
</dbReference>
<dbReference type="GO" id="GO:0016798">
    <property type="term" value="F:hydrolase activity, acting on glycosyl bonds"/>
    <property type="evidence" value="ECO:0007669"/>
    <property type="project" value="UniProtKB-KW"/>
</dbReference>
<dbReference type="GO" id="GO:0005975">
    <property type="term" value="P:carbohydrate metabolic process"/>
    <property type="evidence" value="ECO:0007669"/>
    <property type="project" value="InterPro"/>
</dbReference>
<dbReference type="EMBL" id="CP089279">
    <property type="protein sequence ID" value="USP81334.1"/>
    <property type="molecule type" value="Genomic_DNA"/>
</dbReference>
<keyword evidence="3" id="KW-1185">Reference proteome</keyword>
<dbReference type="OrthoDB" id="6503935at2759"/>
<reference evidence="2" key="1">
    <citation type="submission" date="2021-12" db="EMBL/GenBank/DDBJ databases">
        <title>Curvularia clavata genome.</title>
        <authorList>
            <person name="Cao Y."/>
        </authorList>
    </citation>
    <scope>NUCLEOTIDE SEQUENCE</scope>
    <source>
        <strain evidence="2">Yc1106</strain>
    </source>
</reference>
<protein>
    <submittedName>
        <fullName evidence="2">Six-hairpin glycosidase</fullName>
    </submittedName>
</protein>
<dbReference type="InterPro" id="IPR035396">
    <property type="entry name" value="Bac_rhamnosid6H"/>
</dbReference>
<evidence type="ECO:0000313" key="2">
    <source>
        <dbReference type="EMBL" id="USP81334.1"/>
    </source>
</evidence>
<accession>A0A9Q8ZH16</accession>
<feature type="domain" description="Alpha-L-rhamnosidase six-hairpin glycosidase" evidence="1">
    <location>
        <begin position="395"/>
        <end position="607"/>
    </location>
</feature>
<dbReference type="SUPFAM" id="SSF48208">
    <property type="entry name" value="Six-hairpin glycosidases"/>
    <property type="match status" value="1"/>
</dbReference>
<dbReference type="AlphaFoldDB" id="A0A9Q8ZH16"/>
<gene>
    <name evidence="2" type="ORF">yc1106_08608</name>
</gene>
<dbReference type="Gene3D" id="1.50.10.10">
    <property type="match status" value="1"/>
</dbReference>
<dbReference type="PANTHER" id="PTHR34987">
    <property type="entry name" value="C, PUTATIVE (AFU_ORTHOLOGUE AFUA_3G02880)-RELATED"/>
    <property type="match status" value="1"/>
</dbReference>
<evidence type="ECO:0000259" key="1">
    <source>
        <dbReference type="Pfam" id="PF17389"/>
    </source>
</evidence>
<dbReference type="PANTHER" id="PTHR34987:SF2">
    <property type="entry name" value="B, PUTATIVE (AFU_ORTHOLOGUE AFUA_7G05040)-RELATED"/>
    <property type="match status" value="1"/>
</dbReference>
<proteinExistence type="predicted"/>
<dbReference type="InterPro" id="IPR008928">
    <property type="entry name" value="6-hairpin_glycosidase_sf"/>
</dbReference>
<evidence type="ECO:0000313" key="3">
    <source>
        <dbReference type="Proteomes" id="UP001056012"/>
    </source>
</evidence>
<dbReference type="InterPro" id="IPR012341">
    <property type="entry name" value="6hp_glycosidase-like_sf"/>
</dbReference>
<dbReference type="Proteomes" id="UP001056012">
    <property type="component" value="Chromosome 6"/>
</dbReference>
<dbReference type="Gene3D" id="2.60.120.260">
    <property type="entry name" value="Galactose-binding domain-like"/>
    <property type="match status" value="1"/>
</dbReference>
<dbReference type="VEuPathDB" id="FungiDB:yc1106_08608"/>
<organism evidence="2 3">
    <name type="scientific">Curvularia clavata</name>
    <dbReference type="NCBI Taxonomy" id="95742"/>
    <lineage>
        <taxon>Eukaryota</taxon>
        <taxon>Fungi</taxon>
        <taxon>Dikarya</taxon>
        <taxon>Ascomycota</taxon>
        <taxon>Pezizomycotina</taxon>
        <taxon>Dothideomycetes</taxon>
        <taxon>Pleosporomycetidae</taxon>
        <taxon>Pleosporales</taxon>
        <taxon>Pleosporineae</taxon>
        <taxon>Pleosporaceae</taxon>
        <taxon>Curvularia</taxon>
    </lineage>
</organism>
<dbReference type="Pfam" id="PF17389">
    <property type="entry name" value="Bac_rhamnosid6H"/>
    <property type="match status" value="1"/>
</dbReference>
<keyword evidence="2" id="KW-0326">Glycosidase</keyword>
<name>A0A9Q8ZH16_CURCL</name>
<keyword evidence="2" id="KW-0378">Hydrolase</keyword>
<sequence length="826" mass="93138">MDASLLDTDWIWHSGWIDHAKGSAGGFVHFRKRLNIGEVPLGPLRIQITADTRYKLYVNSQMVSAGPVKGDEHMWFYDEVDVQPFLRKGINRVSVRVLRFYYATPYATSFPRLPTPGLFVRTSDPQLRRCFGLQTDRTWEAALDDTTILRVDQKEDDFLHVYEDVKASRDAVGLTWVAATVLRLSKSHGLAPPWRLSPRLIPVSTSLPIRFKRISKLDSPLPLADWEGVLLPALDPPKILTLAAGSSHRIEIEADHHTTASLSFLFQRPLGSGSNLRVTYSECYEDEPDLVPYLRRKGDRTDNRKQLYGPQDQYHFVGAAGADIAHDLSYEPGARDLEIFSPFHFRTLRFIALDIDVAPDSDLVFVGVKMSETHYPLEVLGGFELPSADPHATPYNTIWDNSVRTLTNCMHDCYEDCPFYEQLQYAMDVRSSCLFTYAISGDDRLARQAIVQLHNSYRPALGLVASRSPAHQVQIIPNFSLFWICTVTDHFEHYADKTFTGRFLATCDSILESFAGRIDSKIGLVASSDKELGTAWDFVDWAPEWKPMGIPPQRTGFQTFTSMLYAVALQHMAATVRCIGRAAIAEDYTSRANLIISAIQRHCWNGTVFTDGLVDGADYSRDISEQVQIWAILCGATQGVEARNLLTRCLLQAQVKPLPEIETSSSITRASMAMSIYTLRAMSQIGGSFYDTHFHDFWNPWRAQIAQNMTTWCEDNVSVRSDCHAWSSVPLYEFMVEVAGVRPAVQGWDHILIKPRVKLFTQFDARVPLGGVLRPGVARVKWHKRGRTQITVDIENAPVSSVLMRLVLPDDSFHLHNGLNVVVHLD</sequence>